<name>A0A9J6EX62_RHIMP</name>
<protein>
    <recommendedName>
        <fullName evidence="3">CCHC-type domain-containing protein</fullName>
    </recommendedName>
</protein>
<feature type="compositionally biased region" description="Polar residues" evidence="2">
    <location>
        <begin position="307"/>
        <end position="319"/>
    </location>
</feature>
<dbReference type="GO" id="GO:0008270">
    <property type="term" value="F:zinc ion binding"/>
    <property type="evidence" value="ECO:0007669"/>
    <property type="project" value="UniProtKB-KW"/>
</dbReference>
<dbReference type="Gene3D" id="4.10.60.10">
    <property type="entry name" value="Zinc finger, CCHC-type"/>
    <property type="match status" value="1"/>
</dbReference>
<dbReference type="InterPro" id="IPR026960">
    <property type="entry name" value="RVT-Znf"/>
</dbReference>
<feature type="compositionally biased region" description="Polar residues" evidence="2">
    <location>
        <begin position="329"/>
        <end position="341"/>
    </location>
</feature>
<feature type="compositionally biased region" description="Basic and acidic residues" evidence="2">
    <location>
        <begin position="121"/>
        <end position="135"/>
    </location>
</feature>
<dbReference type="SUPFAM" id="SSF57756">
    <property type="entry name" value="Retrovirus zinc finger-like domains"/>
    <property type="match status" value="1"/>
</dbReference>
<feature type="region of interest" description="Disordered" evidence="2">
    <location>
        <begin position="241"/>
        <end position="519"/>
    </location>
</feature>
<evidence type="ECO:0000313" key="5">
    <source>
        <dbReference type="Proteomes" id="UP000821866"/>
    </source>
</evidence>
<feature type="compositionally biased region" description="Basic and acidic residues" evidence="2">
    <location>
        <begin position="241"/>
        <end position="255"/>
    </location>
</feature>
<proteinExistence type="predicted"/>
<feature type="compositionally biased region" description="Basic and acidic residues" evidence="2">
    <location>
        <begin position="471"/>
        <end position="491"/>
    </location>
</feature>
<feature type="compositionally biased region" description="Basic and acidic residues" evidence="2">
    <location>
        <begin position="189"/>
        <end position="207"/>
    </location>
</feature>
<dbReference type="PANTHER" id="PTHR47163:SF2">
    <property type="entry name" value="SI:DKEY-17M8.2"/>
    <property type="match status" value="1"/>
</dbReference>
<keyword evidence="1" id="KW-0863">Zinc-finger</keyword>
<keyword evidence="5" id="KW-1185">Reference proteome</keyword>
<dbReference type="InterPro" id="IPR053164">
    <property type="entry name" value="IS1016-like_transposase"/>
</dbReference>
<dbReference type="AlphaFoldDB" id="A0A9J6EX62"/>
<sequence>MDMRPENPLPNFARVGGHRATFEYRGVRRLCRRCNQEGHFRAQCDTPHCARCGVFGHRTDTCTEPCRRCGSAHASVDCTARKTYSMAAAMEEDEFPTLATASATEQPQRRLTTLRPAKRQKPNDAEDGLESHIPEKTQAQEASITMQEGRPAASPVEAPTKVSMRLEERQEEEGSQVLPATPSSAAAAEAERVADSGEGEKRAEHSARSASGDDETEGDAASAVSWVSVEEMAVGESCLERGRCDGKDNQEDRLAARKGPQGGRRLSLTAKTEQVTSAATCSEWWNKKGDDDDVRHGEVLQFAFGKTPSSPAEQQTSKKASGEGAPQRTEPSSFSRRQQPSEPAPQHGGASQRRGQEKSQHGAVGMKPNREGKMAAADELEGQTGAASSDELEPGELVIDERAATPEPLNRTPQKAFSMLAGVGRGRNSRSRDPEAAHGSILSLSLRPSGPGAHTETDEKRTQRSTKKARRDVAGCRRESTPGSEHEEVKSKQRSSQQPATSTQTAISTDRPVAVSLNLKDRSPYRQPWRVDNRLLSDETSRASLRNRLTAFIGNFSWDGLKQERQKICTDEGKKLKHRYSGQEEHPARKLAKYFLEVQGHLFLQTQLAGPKTINPTPFYRHVVGIYKRIAALNLDTPILEVRNTELTQELLVNSGCEVKNPGFPWVLRTPGWLPGSIQDVVWRYGWSALPTADRMYKWHYVRSEQCVHCGMFEDNKHALLACRVAKTFWSLAGRAYHPLGVDRFLKRKRCPNGALAHLVLTAVILSGLIGDSLCPRVLDGAYILQEHDLEVRPEALPSALLDCRRPSFVKSDCRLRHRFDRQHILPGTTVYSDEWAAYQCIPRLVDANGTPLNLDWHTVKHSVNFVDPTTGANMQRIESEWQKAKRRLVRNSIKTTTSLMPSHLAWLW</sequence>
<keyword evidence="1" id="KW-0479">Metal-binding</keyword>
<dbReference type="InterPro" id="IPR036875">
    <property type="entry name" value="Znf_CCHC_sf"/>
</dbReference>
<dbReference type="Proteomes" id="UP000821866">
    <property type="component" value="Chromosome 1"/>
</dbReference>
<feature type="domain" description="CCHC-type" evidence="3">
    <location>
        <begin position="31"/>
        <end position="44"/>
    </location>
</feature>
<feature type="compositionally biased region" description="Polar residues" evidence="2">
    <location>
        <begin position="269"/>
        <end position="280"/>
    </location>
</feature>
<comment type="caution">
    <text evidence="4">The sequence shown here is derived from an EMBL/GenBank/DDBJ whole genome shotgun (WGS) entry which is preliminary data.</text>
</comment>
<dbReference type="PROSITE" id="PS50158">
    <property type="entry name" value="ZF_CCHC"/>
    <property type="match status" value="1"/>
</dbReference>
<feature type="compositionally biased region" description="Polar residues" evidence="2">
    <location>
        <begin position="101"/>
        <end position="111"/>
    </location>
</feature>
<accession>A0A9J6EX62</accession>
<evidence type="ECO:0000256" key="2">
    <source>
        <dbReference type="SAM" id="MobiDB-lite"/>
    </source>
</evidence>
<reference evidence="4" key="1">
    <citation type="journal article" date="2020" name="Cell">
        <title>Large-Scale Comparative Analyses of Tick Genomes Elucidate Their Genetic Diversity and Vector Capacities.</title>
        <authorList>
            <consortium name="Tick Genome and Microbiome Consortium (TIGMIC)"/>
            <person name="Jia N."/>
            <person name="Wang J."/>
            <person name="Shi W."/>
            <person name="Du L."/>
            <person name="Sun Y."/>
            <person name="Zhan W."/>
            <person name="Jiang J.F."/>
            <person name="Wang Q."/>
            <person name="Zhang B."/>
            <person name="Ji P."/>
            <person name="Bell-Sakyi L."/>
            <person name="Cui X.M."/>
            <person name="Yuan T.T."/>
            <person name="Jiang B.G."/>
            <person name="Yang W.F."/>
            <person name="Lam T.T."/>
            <person name="Chang Q.C."/>
            <person name="Ding S.J."/>
            <person name="Wang X.J."/>
            <person name="Zhu J.G."/>
            <person name="Ruan X.D."/>
            <person name="Zhao L."/>
            <person name="Wei J.T."/>
            <person name="Ye R.Z."/>
            <person name="Que T.C."/>
            <person name="Du C.H."/>
            <person name="Zhou Y.H."/>
            <person name="Cheng J.X."/>
            <person name="Dai P.F."/>
            <person name="Guo W.B."/>
            <person name="Han X.H."/>
            <person name="Huang E.J."/>
            <person name="Li L.F."/>
            <person name="Wei W."/>
            <person name="Gao Y.C."/>
            <person name="Liu J.Z."/>
            <person name="Shao H.Z."/>
            <person name="Wang X."/>
            <person name="Wang C.C."/>
            <person name="Yang T.C."/>
            <person name="Huo Q.B."/>
            <person name="Li W."/>
            <person name="Chen H.Y."/>
            <person name="Chen S.E."/>
            <person name="Zhou L.G."/>
            <person name="Ni X.B."/>
            <person name="Tian J.H."/>
            <person name="Sheng Y."/>
            <person name="Liu T."/>
            <person name="Pan Y.S."/>
            <person name="Xia L.Y."/>
            <person name="Li J."/>
            <person name="Zhao F."/>
            <person name="Cao W.C."/>
        </authorList>
    </citation>
    <scope>NUCLEOTIDE SEQUENCE</scope>
    <source>
        <strain evidence="4">Rmic-2018</strain>
    </source>
</reference>
<dbReference type="InterPro" id="IPR001878">
    <property type="entry name" value="Znf_CCHC"/>
</dbReference>
<evidence type="ECO:0000256" key="1">
    <source>
        <dbReference type="PROSITE-ProRule" id="PRU00047"/>
    </source>
</evidence>
<dbReference type="EMBL" id="JABSTU010000001">
    <property type="protein sequence ID" value="KAH8038881.1"/>
    <property type="molecule type" value="Genomic_DNA"/>
</dbReference>
<evidence type="ECO:0000313" key="4">
    <source>
        <dbReference type="EMBL" id="KAH8038881.1"/>
    </source>
</evidence>
<gene>
    <name evidence="4" type="ORF">HPB51_003903</name>
</gene>
<evidence type="ECO:0000259" key="3">
    <source>
        <dbReference type="PROSITE" id="PS50158"/>
    </source>
</evidence>
<feature type="compositionally biased region" description="Polar residues" evidence="2">
    <location>
        <begin position="137"/>
        <end position="146"/>
    </location>
</feature>
<dbReference type="SMART" id="SM00343">
    <property type="entry name" value="ZnF_C2HC"/>
    <property type="match status" value="3"/>
</dbReference>
<feature type="compositionally biased region" description="Low complexity" evidence="2">
    <location>
        <begin position="179"/>
        <end position="188"/>
    </location>
</feature>
<feature type="compositionally biased region" description="Basic and acidic residues" evidence="2">
    <location>
        <begin position="285"/>
        <end position="298"/>
    </location>
</feature>
<dbReference type="GO" id="GO:0003676">
    <property type="term" value="F:nucleic acid binding"/>
    <property type="evidence" value="ECO:0007669"/>
    <property type="project" value="InterPro"/>
</dbReference>
<keyword evidence="1" id="KW-0862">Zinc</keyword>
<dbReference type="PANTHER" id="PTHR47163">
    <property type="entry name" value="DDE_TNP_IS1595 DOMAIN-CONTAINING PROTEIN"/>
    <property type="match status" value="1"/>
</dbReference>
<dbReference type="Pfam" id="PF13966">
    <property type="entry name" value="zf-RVT"/>
    <property type="match status" value="1"/>
</dbReference>
<feature type="region of interest" description="Disordered" evidence="2">
    <location>
        <begin position="101"/>
        <end position="222"/>
    </location>
</feature>
<organism evidence="4 5">
    <name type="scientific">Rhipicephalus microplus</name>
    <name type="common">Cattle tick</name>
    <name type="synonym">Boophilus microplus</name>
    <dbReference type="NCBI Taxonomy" id="6941"/>
    <lineage>
        <taxon>Eukaryota</taxon>
        <taxon>Metazoa</taxon>
        <taxon>Ecdysozoa</taxon>
        <taxon>Arthropoda</taxon>
        <taxon>Chelicerata</taxon>
        <taxon>Arachnida</taxon>
        <taxon>Acari</taxon>
        <taxon>Parasitiformes</taxon>
        <taxon>Ixodida</taxon>
        <taxon>Ixodoidea</taxon>
        <taxon>Ixodidae</taxon>
        <taxon>Rhipicephalinae</taxon>
        <taxon>Rhipicephalus</taxon>
        <taxon>Boophilus</taxon>
    </lineage>
</organism>
<reference evidence="4" key="2">
    <citation type="submission" date="2021-09" db="EMBL/GenBank/DDBJ databases">
        <authorList>
            <person name="Jia N."/>
            <person name="Wang J."/>
            <person name="Shi W."/>
            <person name="Du L."/>
            <person name="Sun Y."/>
            <person name="Zhan W."/>
            <person name="Jiang J."/>
            <person name="Wang Q."/>
            <person name="Zhang B."/>
            <person name="Ji P."/>
            <person name="Sakyi L.B."/>
            <person name="Cui X."/>
            <person name="Yuan T."/>
            <person name="Jiang B."/>
            <person name="Yang W."/>
            <person name="Lam T.T.-Y."/>
            <person name="Chang Q."/>
            <person name="Ding S."/>
            <person name="Wang X."/>
            <person name="Zhu J."/>
            <person name="Ruan X."/>
            <person name="Zhao L."/>
            <person name="Wei J."/>
            <person name="Que T."/>
            <person name="Du C."/>
            <person name="Cheng J."/>
            <person name="Dai P."/>
            <person name="Han X."/>
            <person name="Huang E."/>
            <person name="Gao Y."/>
            <person name="Liu J."/>
            <person name="Shao H."/>
            <person name="Ye R."/>
            <person name="Li L."/>
            <person name="Wei W."/>
            <person name="Wang X."/>
            <person name="Wang C."/>
            <person name="Huo Q."/>
            <person name="Li W."/>
            <person name="Guo W."/>
            <person name="Chen H."/>
            <person name="Chen S."/>
            <person name="Zhou L."/>
            <person name="Zhou L."/>
            <person name="Ni X."/>
            <person name="Tian J."/>
            <person name="Zhou Y."/>
            <person name="Sheng Y."/>
            <person name="Liu T."/>
            <person name="Pan Y."/>
            <person name="Xia L."/>
            <person name="Li J."/>
            <person name="Zhao F."/>
            <person name="Cao W."/>
        </authorList>
    </citation>
    <scope>NUCLEOTIDE SEQUENCE</scope>
    <source>
        <strain evidence="4">Rmic-2018</strain>
        <tissue evidence="4">Larvae</tissue>
    </source>
</reference>
<feature type="compositionally biased region" description="Polar residues" evidence="2">
    <location>
        <begin position="494"/>
        <end position="508"/>
    </location>
</feature>